<keyword evidence="4" id="KW-0238">DNA-binding</keyword>
<keyword evidence="9" id="KW-1185">Reference proteome</keyword>
<dbReference type="Pfam" id="PF11951">
    <property type="entry name" value="Fungal_trans_2"/>
    <property type="match status" value="1"/>
</dbReference>
<keyword evidence="2" id="KW-0862">Zinc</keyword>
<evidence type="ECO:0000256" key="6">
    <source>
        <dbReference type="ARBA" id="ARBA00023242"/>
    </source>
</evidence>
<dbReference type="Pfam" id="PF00172">
    <property type="entry name" value="Zn_clus"/>
    <property type="match status" value="1"/>
</dbReference>
<dbReference type="GO" id="GO:0008270">
    <property type="term" value="F:zinc ion binding"/>
    <property type="evidence" value="ECO:0007669"/>
    <property type="project" value="InterPro"/>
</dbReference>
<dbReference type="InterPro" id="IPR036864">
    <property type="entry name" value="Zn2-C6_fun-type_DNA-bd_sf"/>
</dbReference>
<gene>
    <name evidence="8" type="ORF">PSALAMII_LOCUS5455</name>
</gene>
<dbReference type="OrthoDB" id="347435at2759"/>
<evidence type="ECO:0000256" key="3">
    <source>
        <dbReference type="ARBA" id="ARBA00023015"/>
    </source>
</evidence>
<keyword evidence="5" id="KW-0804">Transcription</keyword>
<accession>A0A9W4J6L2</accession>
<comment type="caution">
    <text evidence="8">The sequence shown here is derived from an EMBL/GenBank/DDBJ whole genome shotgun (WGS) entry which is preliminary data.</text>
</comment>
<keyword evidence="3" id="KW-0805">Transcription regulation</keyword>
<dbReference type="GO" id="GO:0003677">
    <property type="term" value="F:DNA binding"/>
    <property type="evidence" value="ECO:0007669"/>
    <property type="project" value="UniProtKB-KW"/>
</dbReference>
<evidence type="ECO:0000256" key="5">
    <source>
        <dbReference type="ARBA" id="ARBA00023163"/>
    </source>
</evidence>
<dbReference type="CDD" id="cd00067">
    <property type="entry name" value="GAL4"/>
    <property type="match status" value="1"/>
</dbReference>
<dbReference type="Proteomes" id="UP001152649">
    <property type="component" value="Unassembled WGS sequence"/>
</dbReference>
<keyword evidence="6" id="KW-0539">Nucleus</keyword>
<name>A0A9W4J6L2_9EURO</name>
<sequence length="507" mass="58274">MKIYRAYLEVSVCVFKFQTINIRSAWLIRSTNRRVKCDEQRPSCLRCLSSKRICEGYSTPIQTNLTFDSLGDEERRAFLYFRSQTAHRIFGHQDANDWISTLLQLGHSEVPIKHALTAIASLHESQEPLGASVSVRRSEKHAQIKAQTLALKHYSAAIKSVQSESPNLPSRPEIVLVLCILFICFEQFQSGDAACLLHLKAGLKLIYWWRSRTSTYTNLQEYSRPTLDLVNNQITPAFQRLRVQFSLCMDTRHILLNLGVPLCLPPPNVPSSYSSFISARIDFDRTMNYIFSYLETSQCPDTTRPTQASMDVLCQWKAALDTSTFPEERLTLQMRTRNLLEMYFHVSAVIIETYHAQTESIFDQHTPRFQIIVDLAETLAHTCVEMSEDYSLLFSFDLGIIPPMFLVASRCRHPIIRRKAIALMLQSPMYHGIWQDRYSGLCAQRIMEIEEQNTEIIMDRITVPEDQRIRKVSADLQEKESEITMQFVRSPFAPNSQIFTTSVSLGS</sequence>
<dbReference type="InterPro" id="IPR001138">
    <property type="entry name" value="Zn2Cys6_DnaBD"/>
</dbReference>
<dbReference type="SUPFAM" id="SSF57701">
    <property type="entry name" value="Zn2/Cys6 DNA-binding domain"/>
    <property type="match status" value="1"/>
</dbReference>
<reference evidence="8" key="1">
    <citation type="submission" date="2021-07" db="EMBL/GenBank/DDBJ databases">
        <authorList>
            <person name="Branca A.L. A."/>
        </authorList>
    </citation>
    <scope>NUCLEOTIDE SEQUENCE</scope>
</reference>
<protein>
    <recommendedName>
        <fullName evidence="7">Zn(2)-C6 fungal-type domain-containing protein</fullName>
    </recommendedName>
</protein>
<proteinExistence type="predicted"/>
<evidence type="ECO:0000313" key="9">
    <source>
        <dbReference type="Proteomes" id="UP001152649"/>
    </source>
</evidence>
<keyword evidence="1" id="KW-0479">Metal-binding</keyword>
<evidence type="ECO:0000256" key="1">
    <source>
        <dbReference type="ARBA" id="ARBA00022723"/>
    </source>
</evidence>
<evidence type="ECO:0000256" key="4">
    <source>
        <dbReference type="ARBA" id="ARBA00023125"/>
    </source>
</evidence>
<evidence type="ECO:0000256" key="2">
    <source>
        <dbReference type="ARBA" id="ARBA00022833"/>
    </source>
</evidence>
<dbReference type="GO" id="GO:0000981">
    <property type="term" value="F:DNA-binding transcription factor activity, RNA polymerase II-specific"/>
    <property type="evidence" value="ECO:0007669"/>
    <property type="project" value="InterPro"/>
</dbReference>
<dbReference type="PANTHER" id="PTHR36206">
    <property type="entry name" value="ASPERCRYPTIN BIOSYNTHESIS CLUSTER-SPECIFIC TRANSCRIPTION REGULATOR ATNN-RELATED"/>
    <property type="match status" value="1"/>
</dbReference>
<dbReference type="EMBL" id="CAJVPG010000222">
    <property type="protein sequence ID" value="CAG8377953.1"/>
    <property type="molecule type" value="Genomic_DNA"/>
</dbReference>
<feature type="domain" description="Zn(2)-C6 fungal-type" evidence="7">
    <location>
        <begin position="32"/>
        <end position="62"/>
    </location>
</feature>
<dbReference type="InterPro" id="IPR021858">
    <property type="entry name" value="Fun_TF"/>
</dbReference>
<organism evidence="8 9">
    <name type="scientific">Penicillium salamii</name>
    <dbReference type="NCBI Taxonomy" id="1612424"/>
    <lineage>
        <taxon>Eukaryota</taxon>
        <taxon>Fungi</taxon>
        <taxon>Dikarya</taxon>
        <taxon>Ascomycota</taxon>
        <taxon>Pezizomycotina</taxon>
        <taxon>Eurotiomycetes</taxon>
        <taxon>Eurotiomycetidae</taxon>
        <taxon>Eurotiales</taxon>
        <taxon>Aspergillaceae</taxon>
        <taxon>Penicillium</taxon>
    </lineage>
</organism>
<evidence type="ECO:0000259" key="7">
    <source>
        <dbReference type="Pfam" id="PF00172"/>
    </source>
</evidence>
<evidence type="ECO:0000313" key="8">
    <source>
        <dbReference type="EMBL" id="CAG8377953.1"/>
    </source>
</evidence>
<dbReference type="InterPro" id="IPR052360">
    <property type="entry name" value="Transcr_Regulatory_Proteins"/>
</dbReference>
<dbReference type="AlphaFoldDB" id="A0A9W4J6L2"/>
<dbReference type="PANTHER" id="PTHR36206:SF16">
    <property type="entry name" value="TRANSCRIPTION FACTOR DOMAIN-CONTAINING PROTEIN-RELATED"/>
    <property type="match status" value="1"/>
</dbReference>